<dbReference type="GO" id="GO:0008773">
    <property type="term" value="F:[protein-PII] uridylyltransferase activity"/>
    <property type="evidence" value="ECO:0007669"/>
    <property type="project" value="InterPro"/>
</dbReference>
<feature type="domain" description="CBS" evidence="4">
    <location>
        <begin position="155"/>
        <end position="212"/>
    </location>
</feature>
<dbReference type="InterPro" id="IPR000595">
    <property type="entry name" value="cNMP-bd_dom"/>
</dbReference>
<dbReference type="EMBL" id="JABBNB010000009">
    <property type="protein sequence ID" value="NMO01740.1"/>
    <property type="molecule type" value="Genomic_DNA"/>
</dbReference>
<dbReference type="RefSeq" id="WP_170194287.1">
    <property type="nucleotide sequence ID" value="NZ_JABBNB010000009.1"/>
</dbReference>
<dbReference type="AlphaFoldDB" id="A0A848KTD4"/>
<keyword evidence="1" id="KW-0677">Repeat</keyword>
<dbReference type="InterPro" id="IPR046342">
    <property type="entry name" value="CBS_dom_sf"/>
</dbReference>
<evidence type="ECO:0000256" key="1">
    <source>
        <dbReference type="ARBA" id="ARBA00022737"/>
    </source>
</evidence>
<dbReference type="SUPFAM" id="SSF51206">
    <property type="entry name" value="cAMP-binding domain-like"/>
    <property type="match status" value="1"/>
</dbReference>
<feature type="domain" description="Cyclic nucleotide-binding" evidence="3">
    <location>
        <begin position="17"/>
        <end position="103"/>
    </location>
</feature>
<dbReference type="CDD" id="cd05401">
    <property type="entry name" value="NT_GlnE_GlnD_like"/>
    <property type="match status" value="1"/>
</dbReference>
<evidence type="ECO:0000313" key="5">
    <source>
        <dbReference type="EMBL" id="NMO01740.1"/>
    </source>
</evidence>
<name>A0A848KTD4_9ACTN</name>
<dbReference type="InterPro" id="IPR018821">
    <property type="entry name" value="DUF294_put_nucleoTrafse_sb-bd"/>
</dbReference>
<gene>
    <name evidence="5" type="ORF">HH308_10990</name>
</gene>
<evidence type="ECO:0000259" key="3">
    <source>
        <dbReference type="PROSITE" id="PS50042"/>
    </source>
</evidence>
<organism evidence="5 6">
    <name type="scientific">Gordonia asplenii</name>
    <dbReference type="NCBI Taxonomy" id="2725283"/>
    <lineage>
        <taxon>Bacteria</taxon>
        <taxon>Bacillati</taxon>
        <taxon>Actinomycetota</taxon>
        <taxon>Actinomycetes</taxon>
        <taxon>Mycobacteriales</taxon>
        <taxon>Gordoniaceae</taxon>
        <taxon>Gordonia</taxon>
    </lineage>
</organism>
<evidence type="ECO:0000313" key="6">
    <source>
        <dbReference type="Proteomes" id="UP000550729"/>
    </source>
</evidence>
<evidence type="ECO:0000256" key="2">
    <source>
        <dbReference type="PROSITE-ProRule" id="PRU00703"/>
    </source>
</evidence>
<evidence type="ECO:0000259" key="4">
    <source>
        <dbReference type="PROSITE" id="PS51371"/>
    </source>
</evidence>
<dbReference type="PROSITE" id="PS50042">
    <property type="entry name" value="CNMP_BINDING_3"/>
    <property type="match status" value="1"/>
</dbReference>
<dbReference type="PANTHER" id="PTHR48108">
    <property type="entry name" value="CBS DOMAIN-CONTAINING PROTEIN CBSX2, CHLOROPLASTIC"/>
    <property type="match status" value="1"/>
</dbReference>
<dbReference type="SUPFAM" id="SSF54631">
    <property type="entry name" value="CBS-domain pair"/>
    <property type="match status" value="1"/>
</dbReference>
<dbReference type="InterPro" id="IPR014710">
    <property type="entry name" value="RmlC-like_jellyroll"/>
</dbReference>
<proteinExistence type="predicted"/>
<dbReference type="InterPro" id="IPR005105">
    <property type="entry name" value="GlnD_Uridyltrans_N"/>
</dbReference>
<dbReference type="SMART" id="SM00116">
    <property type="entry name" value="CBS"/>
    <property type="match status" value="2"/>
</dbReference>
<reference evidence="5 6" key="1">
    <citation type="submission" date="2020-04" db="EMBL/GenBank/DDBJ databases">
        <title>Gordonia sp. nov. TBRC 11910.</title>
        <authorList>
            <person name="Suriyachadkun C."/>
        </authorList>
    </citation>
    <scope>NUCLEOTIDE SEQUENCE [LARGE SCALE GENOMIC DNA]</scope>
    <source>
        <strain evidence="5 6">TBRC 11910</strain>
    </source>
</reference>
<dbReference type="PANTHER" id="PTHR48108:SF31">
    <property type="entry name" value="CBS DOMAIN AND CYCLIC NUCLEOTIDE-REGULATED NUCLEOTIDYLTRANSFERASE"/>
    <property type="match status" value="1"/>
</dbReference>
<accession>A0A848KTD4</accession>
<feature type="domain" description="CBS" evidence="4">
    <location>
        <begin position="220"/>
        <end position="276"/>
    </location>
</feature>
<dbReference type="Pfam" id="PF00027">
    <property type="entry name" value="cNMP_binding"/>
    <property type="match status" value="1"/>
</dbReference>
<dbReference type="Pfam" id="PF10335">
    <property type="entry name" value="DUF294_C"/>
    <property type="match status" value="1"/>
</dbReference>
<sequence>MTDHSDALIAYLGKHAPFHSMSPESLAAVAATSSRKRFRTGELIVDYVTETPDEIWIVQTGRVVLLPGPESGADALDIVEPGGVFGFLPLLSEGKVSFTARAAEPTVAIRIPGPQVRTVFTDPAGLSYLATSAWDTISARSSPRDRASLVAVEALIPRDPLFLDADTSVRDAVKKMTDEHTSYVLIRLPGRGLGIFTDRDLRTRVVAADVSVDVPISRVMSAPARTVPSDRIASTVLMDMLESGLRHMPVVDPRGRVLGVVEERDLVATSTRQSFVVRRSIALASDPTELKGAADRVTDLAVNLFRGGTDATGASAVLSVMFDAIVRRALELELAGHNEPWTRQFTWLTMGSIARREAMPSSDVDSAMSWADDGDIDIPALRRMAAGVHATLDLCGLPADRNGAVAFKPRFSRSASQWANAAAGWLDDPMHDRGIIMSSLLLDARPARGNPALNTVPDAFAKMPAEHPNALRLQLLDALSGKVRIRSLRDIVARRGGTFDLKSHALTPIVNLARWAGLTVGIGSASTTDRLSAAAGHAITDGDARILREVFEMLQRLRLSHQIDQLSAGHAPTDIVTMSELSPVGRNLLTDGVREVAAVQRRVRNLAAAGAVMGTMSGSPTL</sequence>
<dbReference type="PROSITE" id="PS51371">
    <property type="entry name" value="CBS"/>
    <property type="match status" value="2"/>
</dbReference>
<dbReference type="InterPro" id="IPR018490">
    <property type="entry name" value="cNMP-bd_dom_sf"/>
</dbReference>
<dbReference type="Pfam" id="PF00571">
    <property type="entry name" value="CBS"/>
    <property type="match status" value="2"/>
</dbReference>
<dbReference type="Proteomes" id="UP000550729">
    <property type="component" value="Unassembled WGS sequence"/>
</dbReference>
<dbReference type="InterPro" id="IPR051462">
    <property type="entry name" value="CBS_domain-containing"/>
</dbReference>
<dbReference type="CDD" id="cd00038">
    <property type="entry name" value="CAP_ED"/>
    <property type="match status" value="1"/>
</dbReference>
<dbReference type="Gene3D" id="2.60.120.10">
    <property type="entry name" value="Jelly Rolls"/>
    <property type="match status" value="1"/>
</dbReference>
<comment type="caution">
    <text evidence="5">The sequence shown here is derived from an EMBL/GenBank/DDBJ whole genome shotgun (WGS) entry which is preliminary data.</text>
</comment>
<dbReference type="Gene3D" id="3.10.580.10">
    <property type="entry name" value="CBS-domain"/>
    <property type="match status" value="1"/>
</dbReference>
<dbReference type="Pfam" id="PF03445">
    <property type="entry name" value="DUF294"/>
    <property type="match status" value="1"/>
</dbReference>
<dbReference type="InterPro" id="IPR000644">
    <property type="entry name" value="CBS_dom"/>
</dbReference>
<protein>
    <submittedName>
        <fullName evidence="5">CBS domain-containing protein</fullName>
    </submittedName>
</protein>
<keyword evidence="2" id="KW-0129">CBS domain</keyword>
<keyword evidence="6" id="KW-1185">Reference proteome</keyword>